<dbReference type="InterPro" id="IPR001841">
    <property type="entry name" value="Znf_RING"/>
</dbReference>
<dbReference type="Pfam" id="PF00176">
    <property type="entry name" value="SNF2-rel_dom"/>
    <property type="match status" value="1"/>
</dbReference>
<organism evidence="9 10">
    <name type="scientific">Apiospora marii</name>
    <dbReference type="NCBI Taxonomy" id="335849"/>
    <lineage>
        <taxon>Eukaryota</taxon>
        <taxon>Fungi</taxon>
        <taxon>Dikarya</taxon>
        <taxon>Ascomycota</taxon>
        <taxon>Pezizomycotina</taxon>
        <taxon>Sordariomycetes</taxon>
        <taxon>Xylariomycetidae</taxon>
        <taxon>Amphisphaeriales</taxon>
        <taxon>Apiosporaceae</taxon>
        <taxon>Apiospora</taxon>
    </lineage>
</organism>
<keyword evidence="10" id="KW-1185">Reference proteome</keyword>
<evidence type="ECO:0000313" key="10">
    <source>
        <dbReference type="Proteomes" id="UP001396898"/>
    </source>
</evidence>
<dbReference type="InterPro" id="IPR049730">
    <property type="entry name" value="SNF2/RAD54-like_C"/>
</dbReference>
<dbReference type="InterPro" id="IPR014001">
    <property type="entry name" value="Helicase_ATP-bd"/>
</dbReference>
<evidence type="ECO:0000256" key="2">
    <source>
        <dbReference type="ARBA" id="ARBA00022801"/>
    </source>
</evidence>
<comment type="caution">
    <text evidence="9">The sequence shown here is derived from an EMBL/GenBank/DDBJ whole genome shotgun (WGS) entry which is preliminary data.</text>
</comment>
<reference evidence="9 10" key="1">
    <citation type="submission" date="2023-01" db="EMBL/GenBank/DDBJ databases">
        <title>Analysis of 21 Apiospora genomes using comparative genomics revels a genus with tremendous synthesis potential of carbohydrate active enzymes and secondary metabolites.</title>
        <authorList>
            <person name="Sorensen T."/>
        </authorList>
    </citation>
    <scope>NUCLEOTIDE SEQUENCE [LARGE SCALE GENOMIC DNA]</scope>
    <source>
        <strain evidence="9 10">CBS 20057</strain>
    </source>
</reference>
<dbReference type="Gene3D" id="3.40.50.300">
    <property type="entry name" value="P-loop containing nucleotide triphosphate hydrolases"/>
    <property type="match status" value="1"/>
</dbReference>
<dbReference type="PANTHER" id="PTHR45626:SF52">
    <property type="entry name" value="SINGLE-STRANDED DNA-DEPENDENT ATPASE (EUROFUNG)"/>
    <property type="match status" value="1"/>
</dbReference>
<dbReference type="PANTHER" id="PTHR45626">
    <property type="entry name" value="TRANSCRIPTION TERMINATION FACTOR 2-RELATED"/>
    <property type="match status" value="1"/>
</dbReference>
<dbReference type="Pfam" id="PF00271">
    <property type="entry name" value="Helicase_C"/>
    <property type="match status" value="1"/>
</dbReference>
<dbReference type="InterPro" id="IPR038718">
    <property type="entry name" value="SNF2-like_sf"/>
</dbReference>
<dbReference type="SUPFAM" id="SSF52540">
    <property type="entry name" value="P-loop containing nucleoside triphosphate hydrolases"/>
    <property type="match status" value="2"/>
</dbReference>
<evidence type="ECO:0000259" key="8">
    <source>
        <dbReference type="PROSITE" id="PS51194"/>
    </source>
</evidence>
<sequence>MVMDQPVCHGGQSLSTAAKILSISHTASPTLGIQNPDSRLGQILTGNTTPTDTSFVQTQGQDSLTIIGNVAPKPDFDTCFGTLHIDIPNLHYDEIEVSMALGVKLEPLGSHLGIFDVQHGRYRGSVNPRFMASVQTLQREGTVRATFDLVFKPPTLHVTVYGCRTQSEHIGDFLAQRGLFLQAPQLHDKSVTYFNSQYLVPPGKTFSSTTQMDMDELHQMDPLNPNQKSIIMDILDESVQPPRISEVSISNKLKTTLKEYQRVAFAMMAEKERGSLVGNQFPSLWDEMDTSEYGGLEMYSNNVTGEHIIRRPALCLGGILADYHGQSKSKYKNEILDYDLVITTYETLRREVTDESKTKGQLRHVQWTRVVLDEAHVIRNRASKTFQAVTSLKAKHRWCLTGTPIQNHVQDLGSLVEFLQIDVFSDHKGFKTLIVDPISRNENEGFEKLRSLFQAIALRRTKESVMEELHLPLKSLKEEPVGLDAEERQLYDVVKNSGALFINRHQKHSVLQTLLKLRQIANHGRDLVPAELIQKMDRLGKGALVNLAADACEGCGVTIKQENAEQELASVVCMHQICTACSLTATESTLTGSKCPLCSDDFASISSKKKSRSRSQQAKEKLTGPYKPSSKVKALLRNLEADRTGNQQDDEMLQKSVVFSCWAGMLDLIERALDEAGIGHVRIDGAVSETSRRQALDKFRKSTLVTVLLATIGTAGVGLDLTAASRVHLMEPQWNPMVERQAIDRLFRLGQTRDVLAISYIMDGDDSVDKYIRQMQQRKLNVVHVCVDGTDGEGIAESASQWVESITNINQEKTGEEAADVDMIG</sequence>
<dbReference type="SMART" id="SM00490">
    <property type="entry name" value="HELICc"/>
    <property type="match status" value="1"/>
</dbReference>
<dbReference type="PROSITE" id="PS50089">
    <property type="entry name" value="ZF_RING_2"/>
    <property type="match status" value="1"/>
</dbReference>
<evidence type="ECO:0000313" key="9">
    <source>
        <dbReference type="EMBL" id="KAK8036956.1"/>
    </source>
</evidence>
<evidence type="ECO:0000256" key="4">
    <source>
        <dbReference type="PROSITE-ProRule" id="PRU00175"/>
    </source>
</evidence>
<evidence type="ECO:0000259" key="7">
    <source>
        <dbReference type="PROSITE" id="PS51192"/>
    </source>
</evidence>
<name>A0ABR1SRK9_9PEZI</name>
<keyword evidence="4" id="KW-0862">Zinc</keyword>
<dbReference type="InterPro" id="IPR000330">
    <property type="entry name" value="SNF2_N"/>
</dbReference>
<feature type="domain" description="Helicase C-terminal" evidence="8">
    <location>
        <begin position="631"/>
        <end position="795"/>
    </location>
</feature>
<dbReference type="CDD" id="cd18008">
    <property type="entry name" value="DEXDc_SHPRH-like"/>
    <property type="match status" value="1"/>
</dbReference>
<feature type="region of interest" description="Disordered" evidence="5">
    <location>
        <begin position="609"/>
        <end position="628"/>
    </location>
</feature>
<dbReference type="PROSITE" id="PS51194">
    <property type="entry name" value="HELICASE_CTER"/>
    <property type="match status" value="1"/>
</dbReference>
<dbReference type="InterPro" id="IPR050628">
    <property type="entry name" value="SNF2_RAD54_helicase_TF"/>
</dbReference>
<evidence type="ECO:0000256" key="1">
    <source>
        <dbReference type="ARBA" id="ARBA00022741"/>
    </source>
</evidence>
<keyword evidence="1" id="KW-0547">Nucleotide-binding</keyword>
<evidence type="ECO:0000259" key="6">
    <source>
        <dbReference type="PROSITE" id="PS50089"/>
    </source>
</evidence>
<keyword evidence="2" id="KW-0378">Hydrolase</keyword>
<feature type="domain" description="RING-type" evidence="6">
    <location>
        <begin position="552"/>
        <end position="599"/>
    </location>
</feature>
<keyword evidence="4" id="KW-0863">Zinc-finger</keyword>
<gene>
    <name evidence="9" type="ORF">PG991_001270</name>
</gene>
<dbReference type="CDD" id="cd18793">
    <property type="entry name" value="SF2_C_SNF"/>
    <property type="match status" value="1"/>
</dbReference>
<evidence type="ECO:0000256" key="3">
    <source>
        <dbReference type="ARBA" id="ARBA00022840"/>
    </source>
</evidence>
<dbReference type="SMART" id="SM00487">
    <property type="entry name" value="DEXDc"/>
    <property type="match status" value="1"/>
</dbReference>
<accession>A0ABR1SRK9</accession>
<dbReference type="InterPro" id="IPR001650">
    <property type="entry name" value="Helicase_C-like"/>
</dbReference>
<proteinExistence type="predicted"/>
<dbReference type="InterPro" id="IPR027417">
    <property type="entry name" value="P-loop_NTPase"/>
</dbReference>
<evidence type="ECO:0000256" key="5">
    <source>
        <dbReference type="SAM" id="MobiDB-lite"/>
    </source>
</evidence>
<feature type="domain" description="Helicase ATP-binding" evidence="7">
    <location>
        <begin position="323"/>
        <end position="422"/>
    </location>
</feature>
<dbReference type="EMBL" id="JAQQWI010000003">
    <property type="protein sequence ID" value="KAK8036956.1"/>
    <property type="molecule type" value="Genomic_DNA"/>
</dbReference>
<dbReference type="Gene3D" id="3.40.50.10810">
    <property type="entry name" value="Tandem AAA-ATPase domain"/>
    <property type="match status" value="1"/>
</dbReference>
<keyword evidence="3" id="KW-0067">ATP-binding</keyword>
<protein>
    <submittedName>
        <fullName evidence="9">Uncharacterized protein</fullName>
    </submittedName>
</protein>
<dbReference type="PROSITE" id="PS51192">
    <property type="entry name" value="HELICASE_ATP_BIND_1"/>
    <property type="match status" value="1"/>
</dbReference>
<keyword evidence="4" id="KW-0479">Metal-binding</keyword>
<dbReference type="Proteomes" id="UP001396898">
    <property type="component" value="Unassembled WGS sequence"/>
</dbReference>